<dbReference type="Pfam" id="PF13407">
    <property type="entry name" value="Peripla_BP_4"/>
    <property type="match status" value="1"/>
</dbReference>
<evidence type="ECO:0000259" key="4">
    <source>
        <dbReference type="Pfam" id="PF13407"/>
    </source>
</evidence>
<keyword evidence="3" id="KW-0732">Signal</keyword>
<feature type="chain" id="PRO_5009681471" evidence="3">
    <location>
        <begin position="24"/>
        <end position="338"/>
    </location>
</feature>
<evidence type="ECO:0000313" key="6">
    <source>
        <dbReference type="Proteomes" id="UP000028878"/>
    </source>
</evidence>
<dbReference type="InterPro" id="IPR028082">
    <property type="entry name" value="Peripla_BP_I"/>
</dbReference>
<proteinExistence type="inferred from homology"/>
<keyword evidence="6" id="KW-1185">Reference proteome</keyword>
<reference evidence="6" key="2">
    <citation type="submission" date="2014-11" db="EMBL/GenBank/DDBJ databases">
        <title>Draft genome sequence of Hydrogenophaga intermedia S1.</title>
        <authorList>
            <person name="Gan H.M."/>
            <person name="Chew T.H."/>
            <person name="Stolz A."/>
        </authorList>
    </citation>
    <scope>NUCLEOTIDE SEQUENCE [LARGE SCALE GENOMIC DNA]</scope>
    <source>
        <strain evidence="6">S1</strain>
    </source>
</reference>
<evidence type="ECO:0000256" key="1">
    <source>
        <dbReference type="ARBA" id="ARBA00004418"/>
    </source>
</evidence>
<reference evidence="6" key="1">
    <citation type="submission" date="2014-02" db="EMBL/GenBank/DDBJ databases">
        <authorList>
            <person name="Gan H."/>
        </authorList>
    </citation>
    <scope>NUCLEOTIDE SEQUENCE [LARGE SCALE GENOMIC DNA]</scope>
    <source>
        <strain evidence="6">S1</strain>
    </source>
</reference>
<comment type="subcellular location">
    <subcellularLocation>
        <location evidence="1">Periplasm</location>
    </subcellularLocation>
</comment>
<dbReference type="PANTHER" id="PTHR30036:SF7">
    <property type="entry name" value="ABC TRANSPORTER PERIPLASMIC-BINDING PROTEIN YPHF"/>
    <property type="match status" value="1"/>
</dbReference>
<dbReference type="PROSITE" id="PS51257">
    <property type="entry name" value="PROKAR_LIPOPROTEIN"/>
    <property type="match status" value="1"/>
</dbReference>
<accession>A0A1L1PID9</accession>
<feature type="signal peptide" evidence="3">
    <location>
        <begin position="1"/>
        <end position="23"/>
    </location>
</feature>
<evidence type="ECO:0000256" key="2">
    <source>
        <dbReference type="ARBA" id="ARBA00007639"/>
    </source>
</evidence>
<sequence length="338" mass="36082" precursor="true">MLSSLKRALPGAGLLFACTVAMAQATLAPPPAQAIATVVKVSPLPWFDRMAQGVRAFEQSTEGVRAHQYGPARAEPALQVALLEDLLREQPPQALALVPTDPAAVEAVARRAMAKGIVVVTHEADNLVNTQADLEAFDNEAFGAALNQRLVACMGGQGQWTSFVGTRGSRTHRRWIDGAAANAAKYTRMELIEPLNESNDDAEQAYQRARELLQRHPDLRGFQGTASSDVIGIGRAVLEAGRAGKVCVVGTGLPRRSRVLLEAGAIQAIGFWDPRDAGLALNRLAHRLLQGQALEDGMDLGVPGYRKMRVRPGAGRGVVVTGDAAVVVDREGARAYDF</sequence>
<dbReference type="InterPro" id="IPR050555">
    <property type="entry name" value="Bact_Solute-Bind_Prot2"/>
</dbReference>
<dbReference type="Proteomes" id="UP000028878">
    <property type="component" value="Unassembled WGS sequence"/>
</dbReference>
<feature type="domain" description="Periplasmic binding protein" evidence="4">
    <location>
        <begin position="35"/>
        <end position="292"/>
    </location>
</feature>
<dbReference type="SUPFAM" id="SSF53822">
    <property type="entry name" value="Periplasmic binding protein-like I"/>
    <property type="match status" value="1"/>
</dbReference>
<dbReference type="GO" id="GO:0030246">
    <property type="term" value="F:carbohydrate binding"/>
    <property type="evidence" value="ECO:0007669"/>
    <property type="project" value="TreeGrafter"/>
</dbReference>
<dbReference type="EMBL" id="CCAE010000050">
    <property type="protein sequence ID" value="CDN89688.1"/>
    <property type="molecule type" value="Genomic_DNA"/>
</dbReference>
<comment type="similarity">
    <text evidence="2">Belongs to the bacterial solute-binding protein 2 family.</text>
</comment>
<evidence type="ECO:0000256" key="3">
    <source>
        <dbReference type="SAM" id="SignalP"/>
    </source>
</evidence>
<dbReference type="Gene3D" id="3.40.50.2300">
    <property type="match status" value="2"/>
</dbReference>
<dbReference type="GO" id="GO:0030288">
    <property type="term" value="C:outer membrane-bounded periplasmic space"/>
    <property type="evidence" value="ECO:0007669"/>
    <property type="project" value="TreeGrafter"/>
</dbReference>
<gene>
    <name evidence="5" type="ORF">BN948_04127</name>
</gene>
<name>A0A1L1PID9_HYDIT</name>
<dbReference type="AlphaFoldDB" id="A0A1L1PID9"/>
<dbReference type="RefSeq" id="WP_009517076.1">
    <property type="nucleotide sequence ID" value="NZ_CCAE010000050.1"/>
</dbReference>
<dbReference type="InterPro" id="IPR025997">
    <property type="entry name" value="SBP_2_dom"/>
</dbReference>
<protein>
    <submittedName>
        <fullName evidence="5">Periplasmic binding protein/LacI transcriptional regulator</fullName>
    </submittedName>
</protein>
<organism evidence="5 6">
    <name type="scientific">Hydrogenophaga intermedia</name>
    <dbReference type="NCBI Taxonomy" id="65786"/>
    <lineage>
        <taxon>Bacteria</taxon>
        <taxon>Pseudomonadati</taxon>
        <taxon>Pseudomonadota</taxon>
        <taxon>Betaproteobacteria</taxon>
        <taxon>Burkholderiales</taxon>
        <taxon>Comamonadaceae</taxon>
        <taxon>Hydrogenophaga</taxon>
    </lineage>
</organism>
<evidence type="ECO:0000313" key="5">
    <source>
        <dbReference type="EMBL" id="CDN89688.1"/>
    </source>
</evidence>
<dbReference type="PANTHER" id="PTHR30036">
    <property type="entry name" value="D-XYLOSE-BINDING PERIPLASMIC PROTEIN"/>
    <property type="match status" value="1"/>
</dbReference>